<dbReference type="STRING" id="2070753.A0A3A2ZCJ3"/>
<keyword evidence="10" id="KW-1185">Reference proteome</keyword>
<feature type="region of interest" description="Disordered" evidence="7">
    <location>
        <begin position="2612"/>
        <end position="2635"/>
    </location>
</feature>
<dbReference type="InterPro" id="IPR034085">
    <property type="entry name" value="TOG"/>
</dbReference>
<dbReference type="GO" id="GO:0005829">
    <property type="term" value="C:cytosol"/>
    <property type="evidence" value="ECO:0007669"/>
    <property type="project" value="TreeGrafter"/>
</dbReference>
<dbReference type="Pfam" id="PF12074">
    <property type="entry name" value="Gcn1_N"/>
    <property type="match status" value="1"/>
</dbReference>
<sequence>MDNFSWEQVKSGDLDILHVALISSSTSHRIRCLQELRDQSGSDLPQELRQDLLDLLFKTYTFYVDRPSRHFVHQCLRSLLRTPVPTDDVKHIIEKLQAETSKPGLAPASAFVLLEWCSVLLQHLKNDSNTPLSIALDIITLDAKALDICLAGTPKSSLKQSALRVTRRGLRAAFSSETWGDDIVRQSVSRLTSDSTTGQRNAPFLGVISGVCARIATKKPSLEESKKLILAFYAKELVGSRTTVPAHVADGLSDFFSSFVTHEDIVSDVIPPLEKAILRAPEVVLGGVIPSLCSSLPGDVDLSETLYSRLLKHLLSSMKSNNATVRQDAVKSFESLLSRCQPGNWLAKIANDVLGPLKSITSPEQRAAYAQALSAVLPSVDLSKDVVQGLVPVFSKESNEIALEQEMKAFCKHLECLLRSLVKVSDDVVNAIVKGSSDKRISFRKLWQLNVGEVLWNIDPKALISPEIQPLVSKFISKMRELFNEVVSNPLPSAQGGSLPTAYIYLALFERTAQDSEKAALEDMVTLSMSLNPKPSFLLNPRAYCKLASVAEVQWFVRSLAAVVSGSKFESAGDSSKVAWGHAFIYAITATELPTYFREQVVQVLLDVRLKKPEAVGRIAIDSLWTWILAFRTSEKESAPVLAGPASEKHLHLVTRAVCPPASRLQEPGCLPSLLDELVELLVLCRPEMIPNVSWITSCLRTGTDPGNLVREFPDKCMAQLIRVLEDPVQSLIPQIDLAVWSAAADLAFVAPDVMVPHLVNQVRDDLDPSRISKFTATDFAISRTPEGTMCVDVLSTKARQPALDKSAKDYDTLKWEEELRAQLAEKKGQKPKKLTADEQAKVNAQLAKEAKIREEVLREVKRIERGAGIIKGLATGPVTDADGWINPAVRSLLSLAQANAGLFVGDAVSKAYVACSEKLSSRLGTLRSFVGVATLRIIGKTYLPAEMEVEPLGELVTRILYRLRFASEQRPLDEVSIAYVLPLIFMVLDKNGIEEEKGEEEGEQVLLALEFLSFHSSSFSDSRLPRVEVIRHLLASMQRSISPNIDREELDALLEGTIISDVSVRTSVLQVISTEIDLTDLDFSEHIWLACHDHLEENIDTAEKIWEENALEVEDDAYEKTMRYLSSNDSQLRGAAARALAHAIEFKPSVFGDIVSELQANYETEAKPKEPAKDKYGMPMKVDTTDHWETRSGIALAFNAMANGFEGDQIVSFLRFLIEKGPLVDRNNVVRSQMGQSGKSVIAARGQEKVEELMKLLEATLETSDKGTESSDLLNEAVVVLYGSLARHLKSDDPRLQIVIKKLLAALPTPSESVQSAVSGCLPPLIRLSGSQSADYVQEMLDQLIQSKTYAVQRGAAYGLAGIVAGKGISTLRAFQIMSILKASADNKKEPHQRQGAVLAYELFAMILGRTFEPYVIQLVPQLLTLFGDPSADVRNACLDAAKACFSNLSSYGVKQILPTLLDGLDDTQWRSQKGACDLLGAMAYLDPQQLAQSLPDIIPPLTVVLNDTHKEVRNAANRSLQRFGEVISNPEVKSLVGVLLKALSDPTKHTDEALDALIKVSFVHYLDAPSLALVVRILERGLGDRSATKRKSSQIIGSLAHLTERKDLISHLPIIVSGLQLAIVDPVPTTRATGSKALGSLIEKLGEDALPDLIPNLMSTLKSDTGAGDRLGSAQALSEVLAGLGTARLEDTLPTILQNVSSSKPAVREGFMTLFIFLPACFGNSFATYLNKIIPPILSGLADDVDSIRETSLRAGRLLVKNFASKAIDLLLPELERGLADDSYRIRLSSVELVGDLLFSITGITAKTDAEEEDEEEATHAGQSLLEVLGEERRNKVLSALFICRCDTSGLVRGAAMAVWKSLVSSPRTLKDMVPTLSQLMIRRLGSSNMEHKVIASNALGDLIKKAGESVLSTLLPSLEEGLRTSPDVDVKQGICIALREVITSASADALEDYEKVLISTVRVALVDNDEDVREAAAEAFDALQQVLGKKAVDQVLPYLLSLLRDNEDAEQALSALLTLLTEQTRANIILPNLIPTLLTPPISPFNAKALASLAKVAGSAMTRRLPAILNSLMDNIISATDNEHQQELSTAFDTVLVSVDEFDGLNAIMNVMMGFMKHDDHRRRAKAANHLTKFFSEADIDFSRYYPDLIRVLLISFDDRDMDVVKAAWGALSGLTSHMRKEEMEVLAIPTRQVLRQVGVAGADLPGFSLPKGITAILPVFLQSLLNGSVEQRTQAALAIGDIIDRTGADSLKPSVTQITGPLIRVVSERSVDIKCAIFLTLNKLLEKIPLAVKPFLPQLQRTFARGLADSSSETLRNRAAKGLGILITLTPRVDPLIAELITGSKTADIGVKNAMMKALQEVVGKAGANMSDASKNSILSLIDDDASDKTDAVAMTNAKLLGVLVKVLPATTAAPLIRNRVLTTHFTHASILGLNALLVESPSSLMENFAAETQTLICQAISNKDTFISDNGVLAAGKYLLTEESSRNFEMNKAIFEALAPCIQPGTPSDTRRLALVVIRTVSRLHPDLTRAHLPLLAPPIFASVRDMIIPVKLAAEAAFLAIFSVVESEGAVFEKYMAGPGAELPPGPKRSMSDYFKRVALRLAGQARERKEAEGGQGGLGLSNDEVEDEKELWSIGKVDLGEGAFDE</sequence>
<dbReference type="SUPFAM" id="SSF48371">
    <property type="entry name" value="ARM repeat"/>
    <property type="match status" value="3"/>
</dbReference>
<dbReference type="PANTHER" id="PTHR23346:SF7">
    <property type="entry name" value="STALLED RIBOSOME SENSOR GCN1"/>
    <property type="match status" value="1"/>
</dbReference>
<dbReference type="InterPro" id="IPR016024">
    <property type="entry name" value="ARM-type_fold"/>
</dbReference>
<comment type="subcellular location">
    <subcellularLocation>
        <location evidence="1">Nucleus</location>
    </subcellularLocation>
</comment>
<dbReference type="InterPro" id="IPR011989">
    <property type="entry name" value="ARM-like"/>
</dbReference>
<feature type="repeat" description="HEAT" evidence="6">
    <location>
        <begin position="1960"/>
        <end position="1997"/>
    </location>
</feature>
<keyword evidence="9" id="KW-0689">Ribosomal protein</keyword>
<dbReference type="GO" id="GO:0034198">
    <property type="term" value="P:cellular response to amino acid starvation"/>
    <property type="evidence" value="ECO:0007669"/>
    <property type="project" value="TreeGrafter"/>
</dbReference>
<dbReference type="InterPro" id="IPR057546">
    <property type="entry name" value="HEAT_GCN1"/>
</dbReference>
<feature type="repeat" description="HEAT" evidence="6">
    <location>
        <begin position="1499"/>
        <end position="1537"/>
    </location>
</feature>
<evidence type="ECO:0000259" key="8">
    <source>
        <dbReference type="SMART" id="SM01349"/>
    </source>
</evidence>
<dbReference type="Pfam" id="PF24993">
    <property type="entry name" value="GNC1_N"/>
    <property type="match status" value="1"/>
</dbReference>
<evidence type="ECO:0000256" key="2">
    <source>
        <dbReference type="ARBA" id="ARBA00007366"/>
    </source>
</evidence>
<evidence type="ECO:0000313" key="10">
    <source>
        <dbReference type="Proteomes" id="UP000266188"/>
    </source>
</evidence>
<dbReference type="Pfam" id="PF25801">
    <property type="entry name" value="HEAT_GCN1_C_2"/>
    <property type="match status" value="1"/>
</dbReference>
<comment type="caution">
    <text evidence="9">The sequence shown here is derived from an EMBL/GenBank/DDBJ whole genome shotgun (WGS) entry which is preliminary data.</text>
</comment>
<dbReference type="InterPro" id="IPR021133">
    <property type="entry name" value="HEAT_type_2"/>
</dbReference>
<dbReference type="GO" id="GO:0005634">
    <property type="term" value="C:nucleus"/>
    <property type="evidence" value="ECO:0007669"/>
    <property type="project" value="UniProtKB-SubCell"/>
</dbReference>
<protein>
    <recommendedName>
        <fullName evidence="5">eIF-2-alpha kinase activator GCN1</fullName>
    </recommendedName>
</protein>
<keyword evidence="9" id="KW-0687">Ribonucleoprotein</keyword>
<dbReference type="PANTHER" id="PTHR23346">
    <property type="entry name" value="TRANSLATIONAL ACTIVATOR GCN1-RELATED"/>
    <property type="match status" value="1"/>
</dbReference>
<dbReference type="EMBL" id="MVGC01000316">
    <property type="protein sequence ID" value="RJE20340.1"/>
    <property type="molecule type" value="Genomic_DNA"/>
</dbReference>
<dbReference type="PROSITE" id="PS50077">
    <property type="entry name" value="HEAT_REPEAT"/>
    <property type="match status" value="2"/>
</dbReference>
<evidence type="ECO:0000256" key="6">
    <source>
        <dbReference type="PROSITE-ProRule" id="PRU00103"/>
    </source>
</evidence>
<proteinExistence type="inferred from homology"/>
<keyword evidence="4" id="KW-0539">Nucleus</keyword>
<evidence type="ECO:0000313" key="9">
    <source>
        <dbReference type="EMBL" id="RJE20340.1"/>
    </source>
</evidence>
<dbReference type="OrthoDB" id="5148094at2759"/>
<name>A0A3A2ZCJ3_9EURO</name>
<gene>
    <name evidence="9" type="ORF">PHISCL_07321</name>
</gene>
<dbReference type="GO" id="GO:1904688">
    <property type="term" value="P:regulation of cytoplasmic translational initiation"/>
    <property type="evidence" value="ECO:0007669"/>
    <property type="project" value="UniProtKB-ARBA"/>
</dbReference>
<dbReference type="Pfam" id="PF24984">
    <property type="entry name" value="HEAT_EF3_GNC1"/>
    <property type="match status" value="1"/>
</dbReference>
<evidence type="ECO:0000256" key="5">
    <source>
        <dbReference type="ARBA" id="ARBA00072275"/>
    </source>
</evidence>
<organism evidence="9 10">
    <name type="scientific">Aspergillus sclerotialis</name>
    <dbReference type="NCBI Taxonomy" id="2070753"/>
    <lineage>
        <taxon>Eukaryota</taxon>
        <taxon>Fungi</taxon>
        <taxon>Dikarya</taxon>
        <taxon>Ascomycota</taxon>
        <taxon>Pezizomycotina</taxon>
        <taxon>Eurotiomycetes</taxon>
        <taxon>Eurotiomycetidae</taxon>
        <taxon>Eurotiales</taxon>
        <taxon>Aspergillaceae</taxon>
        <taxon>Aspergillus</taxon>
        <taxon>Aspergillus subgen. Polypaecilum</taxon>
    </lineage>
</organism>
<keyword evidence="3" id="KW-0677">Repeat</keyword>
<dbReference type="InterPro" id="IPR022716">
    <property type="entry name" value="Gcn1_N"/>
</dbReference>
<dbReference type="Proteomes" id="UP000266188">
    <property type="component" value="Unassembled WGS sequence"/>
</dbReference>
<dbReference type="GO" id="GO:0030295">
    <property type="term" value="F:protein kinase activator activity"/>
    <property type="evidence" value="ECO:0007669"/>
    <property type="project" value="UniProtKB-ARBA"/>
</dbReference>
<dbReference type="InterPro" id="IPR056809">
    <property type="entry name" value="HEAT_GCN1_fung"/>
</dbReference>
<dbReference type="Pfam" id="PF23271">
    <property type="entry name" value="HEAT_GCN1"/>
    <property type="match status" value="1"/>
</dbReference>
<evidence type="ECO:0000256" key="7">
    <source>
        <dbReference type="SAM" id="MobiDB-lite"/>
    </source>
</evidence>
<dbReference type="Pfam" id="PF24916">
    <property type="entry name" value="HEAT_GCN1_fung"/>
    <property type="match status" value="1"/>
</dbReference>
<accession>A0A3A2ZCJ3</accession>
<feature type="domain" description="TOG" evidence="8">
    <location>
        <begin position="1328"/>
        <end position="1558"/>
    </location>
</feature>
<evidence type="ECO:0000256" key="3">
    <source>
        <dbReference type="ARBA" id="ARBA00022737"/>
    </source>
</evidence>
<dbReference type="FunFam" id="1.25.10.10:FF:000090">
    <property type="entry name" value="eIF-2-alpha kinase activator GCN1"/>
    <property type="match status" value="1"/>
</dbReference>
<dbReference type="FunFam" id="1.25.10.10:FF:002031">
    <property type="entry name" value="Translational activator, putative (AFU_orthologue AFUA_2G07960)"/>
    <property type="match status" value="1"/>
</dbReference>
<dbReference type="SMART" id="SM01349">
    <property type="entry name" value="TOG"/>
    <property type="match status" value="1"/>
</dbReference>
<evidence type="ECO:0000256" key="1">
    <source>
        <dbReference type="ARBA" id="ARBA00004123"/>
    </source>
</evidence>
<dbReference type="GO" id="GO:0005840">
    <property type="term" value="C:ribosome"/>
    <property type="evidence" value="ECO:0007669"/>
    <property type="project" value="UniProtKB-KW"/>
</dbReference>
<dbReference type="Gene3D" id="1.25.10.10">
    <property type="entry name" value="Leucine-rich Repeat Variant"/>
    <property type="match status" value="5"/>
</dbReference>
<reference evidence="10" key="1">
    <citation type="submission" date="2017-02" db="EMBL/GenBank/DDBJ databases">
        <authorList>
            <person name="Tafer H."/>
            <person name="Lopandic K."/>
        </authorList>
    </citation>
    <scope>NUCLEOTIDE SEQUENCE [LARGE SCALE GENOMIC DNA]</scope>
    <source>
        <strain evidence="10">CBS 366.77</strain>
    </source>
</reference>
<evidence type="ECO:0000256" key="4">
    <source>
        <dbReference type="ARBA" id="ARBA00023242"/>
    </source>
</evidence>
<dbReference type="InterPro" id="IPR056810">
    <property type="entry name" value="GNC1-like_N"/>
</dbReference>
<dbReference type="Pfam" id="PF24987">
    <property type="entry name" value="HEAT_EF3_N"/>
    <property type="match status" value="1"/>
</dbReference>
<comment type="similarity">
    <text evidence="2">Belongs to the GCN1 family.</text>
</comment>